<name>A0A3Q3IYM3_MONAL</name>
<evidence type="ECO:0008006" key="4">
    <source>
        <dbReference type="Google" id="ProtNLM"/>
    </source>
</evidence>
<sequence>MDDSRTEMLTNSNESFKLPLLFLQLYVITSVLSQGSCMGPLLFSVFINDLSLALNQSTFKPVSNRVTTELPGFTMDNKLKKLLQSRGEGWMLLKDV</sequence>
<accession>A0A3Q3IYM3</accession>
<keyword evidence="3" id="KW-1185">Reference proteome</keyword>
<dbReference type="Ensembl" id="ENSMALT00000006113.1">
    <property type="protein sequence ID" value="ENSMALP00000005981.1"/>
    <property type="gene ID" value="ENSMALG00000004281.1"/>
</dbReference>
<keyword evidence="1" id="KW-1133">Transmembrane helix</keyword>
<organism evidence="2 3">
    <name type="scientific">Monopterus albus</name>
    <name type="common">Swamp eel</name>
    <dbReference type="NCBI Taxonomy" id="43700"/>
    <lineage>
        <taxon>Eukaryota</taxon>
        <taxon>Metazoa</taxon>
        <taxon>Chordata</taxon>
        <taxon>Craniata</taxon>
        <taxon>Vertebrata</taxon>
        <taxon>Euteleostomi</taxon>
        <taxon>Actinopterygii</taxon>
        <taxon>Neopterygii</taxon>
        <taxon>Teleostei</taxon>
        <taxon>Neoteleostei</taxon>
        <taxon>Acanthomorphata</taxon>
        <taxon>Anabantaria</taxon>
        <taxon>Synbranchiformes</taxon>
        <taxon>Synbranchidae</taxon>
        <taxon>Monopterus</taxon>
    </lineage>
</organism>
<reference evidence="2" key="1">
    <citation type="submission" date="2025-08" db="UniProtKB">
        <authorList>
            <consortium name="Ensembl"/>
        </authorList>
    </citation>
    <scope>IDENTIFICATION</scope>
</reference>
<evidence type="ECO:0000313" key="3">
    <source>
        <dbReference type="Proteomes" id="UP000261600"/>
    </source>
</evidence>
<feature type="transmembrane region" description="Helical" evidence="1">
    <location>
        <begin position="20"/>
        <end position="47"/>
    </location>
</feature>
<proteinExistence type="predicted"/>
<keyword evidence="1" id="KW-0472">Membrane</keyword>
<evidence type="ECO:0000313" key="2">
    <source>
        <dbReference type="Ensembl" id="ENSMALP00000005981.1"/>
    </source>
</evidence>
<dbReference type="Proteomes" id="UP000261600">
    <property type="component" value="Unplaced"/>
</dbReference>
<keyword evidence="1" id="KW-0812">Transmembrane</keyword>
<evidence type="ECO:0000256" key="1">
    <source>
        <dbReference type="SAM" id="Phobius"/>
    </source>
</evidence>
<protein>
    <recommendedName>
        <fullName evidence="4">Reverse transcriptase domain-containing protein</fullName>
    </recommendedName>
</protein>
<reference evidence="2" key="2">
    <citation type="submission" date="2025-09" db="UniProtKB">
        <authorList>
            <consortium name="Ensembl"/>
        </authorList>
    </citation>
    <scope>IDENTIFICATION</scope>
</reference>
<dbReference type="AlphaFoldDB" id="A0A3Q3IYM3"/>